<organism evidence="2 3">
    <name type="scientific">Cuneatibacter caecimuris</name>
    <dbReference type="NCBI Taxonomy" id="1796618"/>
    <lineage>
        <taxon>Bacteria</taxon>
        <taxon>Bacillati</taxon>
        <taxon>Bacillota</taxon>
        <taxon>Clostridia</taxon>
        <taxon>Lachnospirales</taxon>
        <taxon>Lachnospiraceae</taxon>
        <taxon>Cuneatibacter</taxon>
    </lineage>
</organism>
<proteinExistence type="predicted"/>
<dbReference type="InterPro" id="IPR016195">
    <property type="entry name" value="Pol/histidinol_Pase-like"/>
</dbReference>
<reference evidence="2 3" key="1">
    <citation type="submission" date="2019-02" db="EMBL/GenBank/DDBJ databases">
        <title>Genomic Encyclopedia of Type Strains, Phase IV (KMG-IV): sequencing the most valuable type-strain genomes for metagenomic binning, comparative biology and taxonomic classification.</title>
        <authorList>
            <person name="Goeker M."/>
        </authorList>
    </citation>
    <scope>NUCLEOTIDE SEQUENCE [LARGE SCALE GENOMIC DNA]</scope>
    <source>
        <strain evidence="2 3">DSM 29486</strain>
    </source>
</reference>
<dbReference type="SMART" id="SM00481">
    <property type="entry name" value="POLIIIAc"/>
    <property type="match status" value="1"/>
</dbReference>
<dbReference type="GO" id="GO:0035312">
    <property type="term" value="F:5'-3' DNA exonuclease activity"/>
    <property type="evidence" value="ECO:0007669"/>
    <property type="project" value="TreeGrafter"/>
</dbReference>
<dbReference type="CDD" id="cd07438">
    <property type="entry name" value="PHP_HisPPase_AMP"/>
    <property type="match status" value="1"/>
</dbReference>
<dbReference type="InterPro" id="IPR052018">
    <property type="entry name" value="PHP_domain"/>
</dbReference>
<feature type="domain" description="Polymerase/histidinol phosphatase N-terminal" evidence="1">
    <location>
        <begin position="4"/>
        <end position="69"/>
    </location>
</feature>
<dbReference type="EMBL" id="SGXF01000007">
    <property type="protein sequence ID" value="RZS92784.1"/>
    <property type="molecule type" value="Genomic_DNA"/>
</dbReference>
<dbReference type="InterPro" id="IPR003141">
    <property type="entry name" value="Pol/His_phosphatase_N"/>
</dbReference>
<evidence type="ECO:0000313" key="2">
    <source>
        <dbReference type="EMBL" id="RZS92784.1"/>
    </source>
</evidence>
<dbReference type="RefSeq" id="WP_130436103.1">
    <property type="nucleotide sequence ID" value="NZ_SGXF01000007.1"/>
</dbReference>
<dbReference type="Gene3D" id="3.20.20.140">
    <property type="entry name" value="Metal-dependent hydrolases"/>
    <property type="match status" value="1"/>
</dbReference>
<evidence type="ECO:0000313" key="3">
    <source>
        <dbReference type="Proteomes" id="UP000292927"/>
    </source>
</evidence>
<dbReference type="Gene3D" id="1.10.150.650">
    <property type="match status" value="1"/>
</dbReference>
<gene>
    <name evidence="2" type="ORF">EV209_2855</name>
</gene>
<dbReference type="OrthoDB" id="9804333at2"/>
<sequence length="276" mass="30512">MAFIDLHVHSNASDGTETPAGVVELAAKAGLIAIALTDHDTVQGVEEALENSKSKDILTIPGVELSAVYQNRDIHILGYSIDYKNPGFLSVLDRYQEARADRNRKMIRKMADLGFDISEEKVEREFPGAVLTRAHFARYLLNHGYVKSNKEAFERYLDAGKPCYLPKALITPREAMDAIRNAGGHPVLAHPMLYRLGAEELDKLVAYLKELGLEGIETYYSSNTKQEEKRTKALGKKYGLFLTGGSDFHGSNKPAISIGTGKGNLHIPEELLQNVL</sequence>
<dbReference type="PANTHER" id="PTHR42924:SF3">
    <property type="entry name" value="POLYMERASE_HISTIDINOL PHOSPHATASE N-TERMINAL DOMAIN-CONTAINING PROTEIN"/>
    <property type="match status" value="1"/>
</dbReference>
<dbReference type="Proteomes" id="UP000292927">
    <property type="component" value="Unassembled WGS sequence"/>
</dbReference>
<keyword evidence="3" id="KW-1185">Reference proteome</keyword>
<comment type="caution">
    <text evidence="2">The sequence shown here is derived from an EMBL/GenBank/DDBJ whole genome shotgun (WGS) entry which is preliminary data.</text>
</comment>
<dbReference type="Pfam" id="PF02811">
    <property type="entry name" value="PHP"/>
    <property type="match status" value="1"/>
</dbReference>
<dbReference type="PANTHER" id="PTHR42924">
    <property type="entry name" value="EXONUCLEASE"/>
    <property type="match status" value="1"/>
</dbReference>
<evidence type="ECO:0000259" key="1">
    <source>
        <dbReference type="SMART" id="SM00481"/>
    </source>
</evidence>
<name>A0A4Q7NZL0_9FIRM</name>
<dbReference type="InterPro" id="IPR004013">
    <property type="entry name" value="PHP_dom"/>
</dbReference>
<dbReference type="SUPFAM" id="SSF89550">
    <property type="entry name" value="PHP domain-like"/>
    <property type="match status" value="1"/>
</dbReference>
<protein>
    <recommendedName>
        <fullName evidence="1">Polymerase/histidinol phosphatase N-terminal domain-containing protein</fullName>
    </recommendedName>
</protein>
<dbReference type="GO" id="GO:0004534">
    <property type="term" value="F:5'-3' RNA exonuclease activity"/>
    <property type="evidence" value="ECO:0007669"/>
    <property type="project" value="TreeGrafter"/>
</dbReference>
<accession>A0A4Q7NZL0</accession>
<dbReference type="AlphaFoldDB" id="A0A4Q7NZL0"/>